<name>A0AA46PL99_9NOCA</name>
<evidence type="ECO:0000313" key="2">
    <source>
        <dbReference type="EMBL" id="UYF96594.1"/>
    </source>
</evidence>
<gene>
    <name evidence="2" type="ORF">OCS65_12970</name>
</gene>
<evidence type="ECO:0000313" key="3">
    <source>
        <dbReference type="Proteomes" id="UP001163947"/>
    </source>
</evidence>
<reference evidence="2" key="1">
    <citation type="submission" date="2022-09" db="EMBL/GenBank/DDBJ databases">
        <title>The genome sequence of Rhodococcus aetherivorans N1.</title>
        <authorList>
            <person name="Jiang W."/>
        </authorList>
    </citation>
    <scope>NUCLEOTIDE SEQUENCE</scope>
    <source>
        <strain evidence="2">N1</strain>
    </source>
</reference>
<dbReference type="CDD" id="cd00093">
    <property type="entry name" value="HTH_XRE"/>
    <property type="match status" value="1"/>
</dbReference>
<evidence type="ECO:0000256" key="1">
    <source>
        <dbReference type="SAM" id="MobiDB-lite"/>
    </source>
</evidence>
<dbReference type="InterPro" id="IPR001387">
    <property type="entry name" value="Cro/C1-type_HTH"/>
</dbReference>
<dbReference type="RefSeq" id="WP_263510300.1">
    <property type="nucleotide sequence ID" value="NZ_CP106982.1"/>
</dbReference>
<sequence>MYSMIDQESGDVNMILEHSILICHTQTMPPKQRIAPGPVGTTVAANVERLRQARGLSYVEVSRRMKQLGRPIAALGLTRIRDLQRRVDVDDLVNLAHALDVNPVDLLRPASEDSGEQSEWTPPSSDVQQTLEWLKTPEVHRGEAPPFPPNARIGPVRLTVRVRHNAPPIEIDLVPVLEHLDATQSEEGDIDGDD</sequence>
<dbReference type="GeneID" id="83621345"/>
<proteinExistence type="predicted"/>
<dbReference type="Gene3D" id="1.10.260.40">
    <property type="entry name" value="lambda repressor-like DNA-binding domains"/>
    <property type="match status" value="1"/>
</dbReference>
<dbReference type="InterPro" id="IPR010982">
    <property type="entry name" value="Lambda_DNA-bd_dom_sf"/>
</dbReference>
<dbReference type="Proteomes" id="UP001163947">
    <property type="component" value="Chromosome"/>
</dbReference>
<dbReference type="AlphaFoldDB" id="A0AA46PL99"/>
<feature type="region of interest" description="Disordered" evidence="1">
    <location>
        <begin position="108"/>
        <end position="127"/>
    </location>
</feature>
<feature type="compositionally biased region" description="Polar residues" evidence="1">
    <location>
        <begin position="117"/>
        <end position="127"/>
    </location>
</feature>
<protein>
    <submittedName>
        <fullName evidence="2">Helix-turn-helix domain-containing protein</fullName>
    </submittedName>
</protein>
<dbReference type="GO" id="GO:0003677">
    <property type="term" value="F:DNA binding"/>
    <property type="evidence" value="ECO:0007669"/>
    <property type="project" value="InterPro"/>
</dbReference>
<accession>A0AA46PL99</accession>
<dbReference type="EMBL" id="CP106982">
    <property type="protein sequence ID" value="UYF96594.1"/>
    <property type="molecule type" value="Genomic_DNA"/>
</dbReference>
<organism evidence="2 3">
    <name type="scientific">Rhodococcus aetherivorans</name>
    <dbReference type="NCBI Taxonomy" id="191292"/>
    <lineage>
        <taxon>Bacteria</taxon>
        <taxon>Bacillati</taxon>
        <taxon>Actinomycetota</taxon>
        <taxon>Actinomycetes</taxon>
        <taxon>Mycobacteriales</taxon>
        <taxon>Nocardiaceae</taxon>
        <taxon>Rhodococcus</taxon>
    </lineage>
</organism>